<keyword evidence="5" id="KW-0862">Zinc</keyword>
<evidence type="ECO:0000313" key="10">
    <source>
        <dbReference type="EMBL" id="RDU74444.1"/>
    </source>
</evidence>
<keyword evidence="2" id="KW-0645">Protease</keyword>
<accession>A0A3D8JC78</accession>
<dbReference type="InterPro" id="IPR003959">
    <property type="entry name" value="ATPase_AAA_core"/>
</dbReference>
<feature type="domain" description="AAA+ ATPase" evidence="9">
    <location>
        <begin position="178"/>
        <end position="314"/>
    </location>
</feature>
<dbReference type="GO" id="GO:0004222">
    <property type="term" value="F:metalloendopeptidase activity"/>
    <property type="evidence" value="ECO:0007669"/>
    <property type="project" value="InterPro"/>
</dbReference>
<evidence type="ECO:0000256" key="1">
    <source>
        <dbReference type="ARBA" id="ARBA00001947"/>
    </source>
</evidence>
<dbReference type="CDD" id="cd19501">
    <property type="entry name" value="RecA-like_FtsH"/>
    <property type="match status" value="1"/>
</dbReference>
<dbReference type="AlphaFoldDB" id="A0A3D8JC78"/>
<dbReference type="GO" id="GO:0016887">
    <property type="term" value="F:ATP hydrolysis activity"/>
    <property type="evidence" value="ECO:0007669"/>
    <property type="project" value="InterPro"/>
</dbReference>
<keyword evidence="8" id="KW-1133">Transmembrane helix</keyword>
<dbReference type="Gene3D" id="1.20.58.760">
    <property type="entry name" value="Peptidase M41"/>
    <property type="match status" value="1"/>
</dbReference>
<dbReference type="Pfam" id="PF17862">
    <property type="entry name" value="AAA_lid_3"/>
    <property type="match status" value="1"/>
</dbReference>
<dbReference type="InterPro" id="IPR027417">
    <property type="entry name" value="P-loop_NTPase"/>
</dbReference>
<dbReference type="GO" id="GO:0004176">
    <property type="term" value="F:ATP-dependent peptidase activity"/>
    <property type="evidence" value="ECO:0007669"/>
    <property type="project" value="InterPro"/>
</dbReference>
<dbReference type="EMBL" id="NXLX01000002">
    <property type="protein sequence ID" value="RDU74444.1"/>
    <property type="molecule type" value="Genomic_DNA"/>
</dbReference>
<proteinExistence type="inferred from homology"/>
<dbReference type="InterPro" id="IPR041569">
    <property type="entry name" value="AAA_lid_3"/>
</dbReference>
<keyword evidence="8" id="KW-0472">Membrane</keyword>
<dbReference type="SUPFAM" id="SSF140990">
    <property type="entry name" value="FtsH protease domain-like"/>
    <property type="match status" value="1"/>
</dbReference>
<dbReference type="PANTHER" id="PTHR23076">
    <property type="entry name" value="METALLOPROTEASE M41 FTSH"/>
    <property type="match status" value="1"/>
</dbReference>
<keyword evidence="11" id="KW-1185">Reference proteome</keyword>
<evidence type="ECO:0000256" key="8">
    <source>
        <dbReference type="SAM" id="Phobius"/>
    </source>
</evidence>
<dbReference type="RefSeq" id="WP_115578499.1">
    <property type="nucleotide sequence ID" value="NZ_NXLX01000002.1"/>
</dbReference>
<dbReference type="GO" id="GO:0006508">
    <property type="term" value="P:proteolysis"/>
    <property type="evidence" value="ECO:0007669"/>
    <property type="project" value="UniProtKB-KW"/>
</dbReference>
<keyword evidence="7" id="KW-0067">ATP-binding</keyword>
<comment type="cofactor">
    <cofactor evidence="1">
        <name>Zn(2+)</name>
        <dbReference type="ChEBI" id="CHEBI:29105"/>
    </cofactor>
</comment>
<dbReference type="SMART" id="SM00382">
    <property type="entry name" value="AAA"/>
    <property type="match status" value="1"/>
</dbReference>
<evidence type="ECO:0000256" key="3">
    <source>
        <dbReference type="ARBA" id="ARBA00022723"/>
    </source>
</evidence>
<keyword evidence="6" id="KW-0482">Metalloprotease</keyword>
<evidence type="ECO:0000256" key="5">
    <source>
        <dbReference type="ARBA" id="ARBA00022833"/>
    </source>
</evidence>
<keyword evidence="7" id="KW-0547">Nucleotide-binding</keyword>
<feature type="transmembrane region" description="Helical" evidence="8">
    <location>
        <begin position="6"/>
        <end position="27"/>
    </location>
</feature>
<keyword evidence="3" id="KW-0479">Metal-binding</keyword>
<comment type="caution">
    <text evidence="10">The sequence shown here is derived from an EMBL/GenBank/DDBJ whole genome shotgun (WGS) entry which is preliminary data.</text>
</comment>
<evidence type="ECO:0000256" key="4">
    <source>
        <dbReference type="ARBA" id="ARBA00022801"/>
    </source>
</evidence>
<dbReference type="GO" id="GO:0005524">
    <property type="term" value="F:ATP binding"/>
    <property type="evidence" value="ECO:0007669"/>
    <property type="project" value="UniProtKB-KW"/>
</dbReference>
<dbReference type="SUPFAM" id="SSF52540">
    <property type="entry name" value="P-loop containing nucleoside triphosphate hydrolases"/>
    <property type="match status" value="1"/>
</dbReference>
<gene>
    <name evidence="10" type="ORF">CQA57_01680</name>
</gene>
<dbReference type="Proteomes" id="UP000256695">
    <property type="component" value="Unassembled WGS sequence"/>
</dbReference>
<name>A0A3D8JC78_9HELI</name>
<comment type="similarity">
    <text evidence="7">Belongs to the AAA ATPase family.</text>
</comment>
<dbReference type="GO" id="GO:0030163">
    <property type="term" value="P:protein catabolic process"/>
    <property type="evidence" value="ECO:0007669"/>
    <property type="project" value="TreeGrafter"/>
</dbReference>
<evidence type="ECO:0000256" key="7">
    <source>
        <dbReference type="RuleBase" id="RU003651"/>
    </source>
</evidence>
<keyword evidence="8" id="KW-0812">Transmembrane</keyword>
<dbReference type="InterPro" id="IPR003593">
    <property type="entry name" value="AAA+_ATPase"/>
</dbReference>
<keyword evidence="4" id="KW-0378">Hydrolase</keyword>
<dbReference type="PANTHER" id="PTHR23076:SF97">
    <property type="entry name" value="ATP-DEPENDENT ZINC METALLOPROTEASE YME1L1"/>
    <property type="match status" value="1"/>
</dbReference>
<evidence type="ECO:0000256" key="2">
    <source>
        <dbReference type="ARBA" id="ARBA00022670"/>
    </source>
</evidence>
<dbReference type="GO" id="GO:0046872">
    <property type="term" value="F:metal ion binding"/>
    <property type="evidence" value="ECO:0007669"/>
    <property type="project" value="UniProtKB-KW"/>
</dbReference>
<evidence type="ECO:0000259" key="9">
    <source>
        <dbReference type="SMART" id="SM00382"/>
    </source>
</evidence>
<sequence length="532" mass="60582">MQKSKRSLYVAICGIFVFSFLLLVLVMRDNAILISQKDFENRLIENQIPSEIFANHSYIYFNLNDQIFKVSRIGLDESMLKNFKIDKKRYYSFWVLLLVFLLLIFLGLYFLRSKIPQHDSKPMQDNRDSKKDGLDVIPISSEITFNDVAGIDAAKEELVDLIDFLRNPAKYQKLNILMPKGVLLFGPPGIGKTMIAKAMANEAKVPFFYQSGSSFVQIYAGMGAKKIRELFSLAKKNAPSIIFIDEIDAVGKARGGNRSDERESTLNELLTQMDGFGDNSGVIVIGATNQADTLDEALLRSGRFDRKIHLELPSLEDRIKILKTHLRNKKYDFDVSEVAKICTGFSGANIASLINESALLSLKNGRDVITLQDILILKDKVFLGKKTYQNLDFEQKKLLGIYQASKAISAIVLGFEFEKCSLLSDFKILSDQSIVSQEFLEKRVSFYLSGIFGLKFMKNETFTLGKTDLLEAQKIIETMHSYSMVEDVKNTFEILKTKHLLFLEKYEKQILKIAEKLLEHESLTYMQIKELL</sequence>
<dbReference type="PROSITE" id="PS00674">
    <property type="entry name" value="AAA"/>
    <property type="match status" value="1"/>
</dbReference>
<dbReference type="InterPro" id="IPR003960">
    <property type="entry name" value="ATPase_AAA_CS"/>
</dbReference>
<dbReference type="OrthoDB" id="9809379at2"/>
<protein>
    <submittedName>
        <fullName evidence="10">AAA family ATPase</fullName>
    </submittedName>
</protein>
<evidence type="ECO:0000313" key="11">
    <source>
        <dbReference type="Proteomes" id="UP000256695"/>
    </source>
</evidence>
<dbReference type="InterPro" id="IPR037219">
    <property type="entry name" value="Peptidase_M41-like"/>
</dbReference>
<organism evidence="10 11">
    <name type="scientific">Helicobacter anseris</name>
    <dbReference type="NCBI Taxonomy" id="375926"/>
    <lineage>
        <taxon>Bacteria</taxon>
        <taxon>Pseudomonadati</taxon>
        <taxon>Campylobacterota</taxon>
        <taxon>Epsilonproteobacteria</taxon>
        <taxon>Campylobacterales</taxon>
        <taxon>Helicobacteraceae</taxon>
        <taxon>Helicobacter</taxon>
    </lineage>
</organism>
<evidence type="ECO:0000256" key="6">
    <source>
        <dbReference type="ARBA" id="ARBA00023049"/>
    </source>
</evidence>
<dbReference type="Pfam" id="PF00004">
    <property type="entry name" value="AAA"/>
    <property type="match status" value="1"/>
</dbReference>
<dbReference type="GO" id="GO:0005886">
    <property type="term" value="C:plasma membrane"/>
    <property type="evidence" value="ECO:0007669"/>
    <property type="project" value="TreeGrafter"/>
</dbReference>
<feature type="transmembrane region" description="Helical" evidence="8">
    <location>
        <begin position="90"/>
        <end position="111"/>
    </location>
</feature>
<reference evidence="10 11" key="1">
    <citation type="submission" date="2018-04" db="EMBL/GenBank/DDBJ databases">
        <title>Novel Campyloabacter and Helicobacter Species and Strains.</title>
        <authorList>
            <person name="Mannion A.J."/>
            <person name="Shen Z."/>
            <person name="Fox J.G."/>
        </authorList>
    </citation>
    <scope>NUCLEOTIDE SEQUENCE [LARGE SCALE GENOMIC DNA]</scope>
    <source>
        <strain evidence="10 11">MIT 04-9362</strain>
    </source>
</reference>
<dbReference type="FunFam" id="3.40.50.300:FF:002568">
    <property type="entry name" value="Cell division protein (FtsH)"/>
    <property type="match status" value="1"/>
</dbReference>
<dbReference type="Gene3D" id="1.10.8.60">
    <property type="match status" value="1"/>
</dbReference>
<dbReference type="Gene3D" id="3.40.50.300">
    <property type="entry name" value="P-loop containing nucleotide triphosphate hydrolases"/>
    <property type="match status" value="1"/>
</dbReference>